<dbReference type="Pfam" id="PF10998">
    <property type="entry name" value="DUF2838"/>
    <property type="match status" value="1"/>
</dbReference>
<dbReference type="GO" id="GO:0016746">
    <property type="term" value="F:acyltransferase activity"/>
    <property type="evidence" value="ECO:0007669"/>
    <property type="project" value="UniProtKB-KW"/>
</dbReference>
<feature type="transmembrane region" description="Helical" evidence="14">
    <location>
        <begin position="325"/>
        <end position="347"/>
    </location>
</feature>
<gene>
    <name evidence="15" type="ORF">B9G98_00568</name>
</gene>
<comment type="subcellular location">
    <subcellularLocation>
        <location evidence="1">Membrane</location>
        <topology evidence="1">Multi-pass membrane protein</topology>
    </subcellularLocation>
</comment>
<proteinExistence type="inferred from homology"/>
<evidence type="ECO:0000256" key="11">
    <source>
        <dbReference type="ARBA" id="ARBA00023264"/>
    </source>
</evidence>
<evidence type="ECO:0000256" key="10">
    <source>
        <dbReference type="ARBA" id="ARBA00023209"/>
    </source>
</evidence>
<feature type="transmembrane region" description="Helical" evidence="14">
    <location>
        <begin position="196"/>
        <end position="216"/>
    </location>
</feature>
<evidence type="ECO:0000313" key="15">
    <source>
        <dbReference type="EMBL" id="PRT52948.1"/>
    </source>
</evidence>
<evidence type="ECO:0000256" key="2">
    <source>
        <dbReference type="ARBA" id="ARBA00006675"/>
    </source>
</evidence>
<dbReference type="GO" id="GO:0016020">
    <property type="term" value="C:membrane"/>
    <property type="evidence" value="ECO:0007669"/>
    <property type="project" value="UniProtKB-SubCell"/>
</dbReference>
<evidence type="ECO:0000256" key="4">
    <source>
        <dbReference type="ARBA" id="ARBA00022516"/>
    </source>
</evidence>
<keyword evidence="10" id="KW-0594">Phospholipid biosynthesis</keyword>
<keyword evidence="7 14" id="KW-1133">Transmembrane helix</keyword>
<feature type="transmembrane region" description="Helical" evidence="14">
    <location>
        <begin position="90"/>
        <end position="108"/>
    </location>
</feature>
<evidence type="ECO:0000256" key="9">
    <source>
        <dbReference type="ARBA" id="ARBA00023136"/>
    </source>
</evidence>
<sequence>MAVDDYDEPSWIDLLDSFTVRTQRLGNRVMTMSDQVREKGSKIKDFAVLSRNKVGKGKRVEKMARNIRQQVRRIDAKFSSQQMISGTEKIWFAFSLTHLFYFGVVIAVRPQWVHVIYTTELAILLPIRFYTYYKREYQYYLADLCYFVNMMTLMFIWFWPQSTLLWIACYAFSFGTLSFAIITWRNSLVLHSIEKTTSTFIHLLPPVVFHTINFRLDPAFRDHRFPAVKRVQVWETVPSLAITTVAYFTWQLLYHYFITIRGKHHIEAGRVTSFEFLRKSYAKTWIGRIVNSLPGPLPIVAFTLIQFGYQLSTMMFIPLWYRHEILSVAFLTTIFIAASYNGATYYIDVFGMRFRKEMLKLQEQLDQVTEELNNERNSNPSSPDMTANPSPVLAASTSSQTSSADSQFSLPPSAR</sequence>
<accession>A0A2T0FD65</accession>
<evidence type="ECO:0000313" key="16">
    <source>
        <dbReference type="Proteomes" id="UP000238350"/>
    </source>
</evidence>
<evidence type="ECO:0000256" key="14">
    <source>
        <dbReference type="SAM" id="Phobius"/>
    </source>
</evidence>
<dbReference type="GeneID" id="36514317"/>
<protein>
    <recommendedName>
        <fullName evidence="3">Glycerophosphocholine acyltransferase 1</fullName>
    </recommendedName>
</protein>
<keyword evidence="16" id="KW-1185">Reference proteome</keyword>
<feature type="compositionally biased region" description="Low complexity" evidence="13">
    <location>
        <begin position="394"/>
        <end position="409"/>
    </location>
</feature>
<keyword evidence="5" id="KW-0808">Transferase</keyword>
<evidence type="ECO:0000256" key="6">
    <source>
        <dbReference type="ARBA" id="ARBA00022692"/>
    </source>
</evidence>
<keyword evidence="12" id="KW-0012">Acyltransferase</keyword>
<keyword evidence="4" id="KW-0444">Lipid biosynthesis</keyword>
<dbReference type="PANTHER" id="PTHR31201">
    <property type="entry name" value="OS01G0585100 PROTEIN"/>
    <property type="match status" value="1"/>
</dbReference>
<feature type="transmembrane region" description="Helical" evidence="14">
    <location>
        <begin position="140"/>
        <end position="159"/>
    </location>
</feature>
<dbReference type="InterPro" id="IPR021261">
    <property type="entry name" value="GPCAT"/>
</dbReference>
<evidence type="ECO:0000256" key="8">
    <source>
        <dbReference type="ARBA" id="ARBA00023098"/>
    </source>
</evidence>
<keyword evidence="9 14" id="KW-0472">Membrane</keyword>
<reference evidence="15 16" key="1">
    <citation type="submission" date="2017-04" db="EMBL/GenBank/DDBJ databases">
        <title>Genome sequencing of [Candida] sorbophila.</title>
        <authorList>
            <person name="Ahn J.O."/>
        </authorList>
    </citation>
    <scope>NUCLEOTIDE SEQUENCE [LARGE SCALE GENOMIC DNA]</scope>
    <source>
        <strain evidence="15 16">DS02</strain>
    </source>
</reference>
<keyword evidence="11" id="KW-1208">Phospholipid metabolism</keyword>
<dbReference type="EMBL" id="NDIQ01000001">
    <property type="protein sequence ID" value="PRT52948.1"/>
    <property type="molecule type" value="Genomic_DNA"/>
</dbReference>
<evidence type="ECO:0000256" key="12">
    <source>
        <dbReference type="ARBA" id="ARBA00023315"/>
    </source>
</evidence>
<name>A0A2T0FD65_9ASCO</name>
<keyword evidence="6 14" id="KW-0812">Transmembrane</keyword>
<evidence type="ECO:0000256" key="1">
    <source>
        <dbReference type="ARBA" id="ARBA00004141"/>
    </source>
</evidence>
<keyword evidence="8" id="KW-0443">Lipid metabolism</keyword>
<comment type="caution">
    <text evidence="15">The sequence shown here is derived from an EMBL/GenBank/DDBJ whole genome shotgun (WGS) entry which is preliminary data.</text>
</comment>
<comment type="similarity">
    <text evidence="2">Belongs to the GPC1 family.</text>
</comment>
<evidence type="ECO:0000256" key="3">
    <source>
        <dbReference type="ARBA" id="ARBA00019082"/>
    </source>
</evidence>
<feature type="region of interest" description="Disordered" evidence="13">
    <location>
        <begin position="369"/>
        <end position="415"/>
    </location>
</feature>
<feature type="transmembrane region" description="Helical" evidence="14">
    <location>
        <begin position="236"/>
        <end position="257"/>
    </location>
</feature>
<feature type="transmembrane region" description="Helical" evidence="14">
    <location>
        <begin position="165"/>
        <end position="184"/>
    </location>
</feature>
<dbReference type="Proteomes" id="UP000238350">
    <property type="component" value="Unassembled WGS sequence"/>
</dbReference>
<feature type="compositionally biased region" description="Polar residues" evidence="13">
    <location>
        <begin position="369"/>
        <end position="389"/>
    </location>
</feature>
<organism evidence="15 16">
    <name type="scientific">Wickerhamiella sorbophila</name>
    <dbReference type="NCBI Taxonomy" id="45607"/>
    <lineage>
        <taxon>Eukaryota</taxon>
        <taxon>Fungi</taxon>
        <taxon>Dikarya</taxon>
        <taxon>Ascomycota</taxon>
        <taxon>Saccharomycotina</taxon>
        <taxon>Dipodascomycetes</taxon>
        <taxon>Dipodascales</taxon>
        <taxon>Trichomonascaceae</taxon>
        <taxon>Wickerhamiella</taxon>
    </lineage>
</organism>
<dbReference type="GO" id="GO:0006656">
    <property type="term" value="P:phosphatidylcholine biosynthetic process"/>
    <property type="evidence" value="ECO:0007669"/>
    <property type="project" value="TreeGrafter"/>
</dbReference>
<evidence type="ECO:0000256" key="13">
    <source>
        <dbReference type="SAM" id="MobiDB-lite"/>
    </source>
</evidence>
<evidence type="ECO:0000256" key="5">
    <source>
        <dbReference type="ARBA" id="ARBA00022679"/>
    </source>
</evidence>
<dbReference type="OrthoDB" id="406287at2759"/>
<dbReference type="RefSeq" id="XP_024662894.1">
    <property type="nucleotide sequence ID" value="XM_024807126.1"/>
</dbReference>
<dbReference type="AlphaFoldDB" id="A0A2T0FD65"/>
<feature type="transmembrane region" description="Helical" evidence="14">
    <location>
        <begin position="285"/>
        <end position="305"/>
    </location>
</feature>
<dbReference type="PANTHER" id="PTHR31201:SF1">
    <property type="entry name" value="GLYCEROPHOSPHOCHOLINE ACYLTRANSFERASE 1"/>
    <property type="match status" value="1"/>
</dbReference>
<evidence type="ECO:0000256" key="7">
    <source>
        <dbReference type="ARBA" id="ARBA00022989"/>
    </source>
</evidence>